<organism evidence="1 2">
    <name type="scientific">Pseudomonas syringae pv. persicae</name>
    <dbReference type="NCBI Taxonomy" id="237306"/>
    <lineage>
        <taxon>Bacteria</taxon>
        <taxon>Pseudomonadati</taxon>
        <taxon>Pseudomonadota</taxon>
        <taxon>Gammaproteobacteria</taxon>
        <taxon>Pseudomonadales</taxon>
        <taxon>Pseudomonadaceae</taxon>
        <taxon>Pseudomonas</taxon>
    </lineage>
</organism>
<dbReference type="Proteomes" id="UP000281604">
    <property type="component" value="Unassembled WGS sequence"/>
</dbReference>
<reference evidence="1 2" key="1">
    <citation type="submission" date="2018-08" db="EMBL/GenBank/DDBJ databases">
        <title>Recombination of ecologically and evolutionarily significant loci maintains genetic cohesion in the Pseudomonas syringae species complex.</title>
        <authorList>
            <person name="Dillon M."/>
            <person name="Thakur S."/>
            <person name="Almeida R.N.D."/>
            <person name="Weir B.S."/>
            <person name="Guttman D.S."/>
        </authorList>
    </citation>
    <scope>NUCLEOTIDE SEQUENCE [LARGE SCALE GENOMIC DNA]</scope>
    <source>
        <strain evidence="1 2">ICMP 3706</strain>
    </source>
</reference>
<accession>A0A3M4B0F7</accession>
<evidence type="ECO:0000313" key="1">
    <source>
        <dbReference type="EMBL" id="RMP11984.1"/>
    </source>
</evidence>
<dbReference type="EMBL" id="RBQE01000115">
    <property type="protein sequence ID" value="RMP11984.1"/>
    <property type="molecule type" value="Genomic_DNA"/>
</dbReference>
<gene>
    <name evidence="1" type="ORF">ALQ30_00461</name>
</gene>
<sequence>MIQRMDPAAFKAEYKRKGWTGRMLAERWQKSVAWISKIGNDPMREPHWDDAVRGLPDERLNYSSIYNLPWVEAWFNIATEDNPQRSNDMSDFMSMLDDFNKASTAEREIVDRVSVELWRYLGLGESFAWMAVKNQIQVEAANRNDAQGSVALAWLKAASDKRLTWKRTPHGDLQVIEAISQISDLMDLVHVLVNERPGKQHPMAALIERALASGLNGSRLQASIASAISQGHIIVTPDCGPKGMGVFQLGKVW</sequence>
<proteinExistence type="predicted"/>
<protein>
    <submittedName>
        <fullName evidence="1">Uncharacterized protein</fullName>
    </submittedName>
</protein>
<evidence type="ECO:0000313" key="2">
    <source>
        <dbReference type="Proteomes" id="UP000281604"/>
    </source>
</evidence>
<dbReference type="AlphaFoldDB" id="A0A3M4B0F7"/>
<name>A0A3M4B0F7_9PSED</name>
<comment type="caution">
    <text evidence="1">The sequence shown here is derived from an EMBL/GenBank/DDBJ whole genome shotgun (WGS) entry which is preliminary data.</text>
</comment>